<evidence type="ECO:0000313" key="3">
    <source>
        <dbReference type="EMBL" id="MCV9885126.1"/>
    </source>
</evidence>
<dbReference type="InterPro" id="IPR002789">
    <property type="entry name" value="HerA_central"/>
</dbReference>
<name>A0ABT3DF18_9BACI</name>
<feature type="domain" description="Helicase HerA central" evidence="2">
    <location>
        <begin position="1408"/>
        <end position="1610"/>
    </location>
</feature>
<dbReference type="InterPro" id="IPR051162">
    <property type="entry name" value="T4SS_component"/>
</dbReference>
<dbReference type="EMBL" id="JAOYEY010000028">
    <property type="protein sequence ID" value="MCV9885126.1"/>
    <property type="molecule type" value="Genomic_DNA"/>
</dbReference>
<feature type="region of interest" description="Disordered" evidence="1">
    <location>
        <begin position="1322"/>
        <end position="1364"/>
    </location>
</feature>
<sequence length="1753" mass="203945">MNVYINEISKIIDSKIESNQSNRHLFRLDYFVHPYIYLNLCSIFKNKAERRDVKFTAKLSVEQFKEYEENPLYDKFISDFYENNYVDKENSMTKWRNEWTQGLSGIVFLMGTENVEDKGGLNDFFTISPKAVENSLGDNYSNWFSDLIDLDDKDEVNTINNFLNHLFRIVPKDIFKLSQIVEELKSESIFEAIDIVNVLAKRLWIDWGLPSIYSIDDKELTKLKKGRKFELLSKATKFVNRSEYKDSLSKSKFVKLEKKFEEFVQNKSELILENEEQIKKEFDSFEDFKKAIFDYFQGKDVDILRPKLLRMDFNFINEILDIKISKEKTKKDKVTSIYGAPLQAFSKMIINTLMEERSNLDDFLVGQELGLEFLVKNVTFANTLNNDEDKYEKWSNLCLFTNGLLEYLNEEIENKLFIKYSEDVEFFDINRFANTDINVASSNQKLSNIIFEIRISEDIKYEYKWIFNTNDYWFQTFVHLKEIKTKLGQDSPLLPIFFIKGLGGLLESTDKESFHFQLNGMNISLINVLTTFPEDVRDGIIYSKIIHLVKPFENFINSLFENGLYNLINPAKNDSAFKFINVYKKIAKEISESINDLNSVEKDHLNLISNLFYIVSNKDVAISSLRLEGAIIPPYHPALLEKIIEQQSFQRRGLGIVINEVFDNENISTSTIYKKIVEVEKQSTIISAVDTIISDKDDSRTPKKVFGYYALHGEITSDIALNTQSMLDEDLVFDEDFVTKEMISDTALSKLITEQINEYVKTYPAHTDSIKITFLNFTNLQPVIAGLHNFVNDLAGINHKIHLRLQIIAKSGYNQGRNYVNFWLDNFFTEHDPVYIETYFNDINLDEILIEEIETQLFESDITFLDNILKTSGIIYERTGEKSIEPSETRFPMVFHPIPVLKKNLTKNISISQKQFEASYYHTQLLHWIERPYSVKDTYRIEKELVLPEKINEIIELLHLKSRWLVTLDSGLDKAFINEKNVISFSTGEGTFGELNMTISSRPDVRLDLKEKLTRRLKALFPSWTYEQCNLSAKYCIEKSNVLDGLKILKALNPYDYEIHSFLSSLLSFESLDIGISNEDQIIKNYISLDSYKHWFYGEPNRPDFLKIEINKHSQEEMVIIDATLVECKMAKYNDAHINKGIQQLSNGIVHLMDKFNPSSKEYNRRYWFSQLYRMLAFSRMNISESEKENTNLNQHLLKILDGKFKINWSANLITYWLDYNSNVIEERNFNLGGTGVNCKHLSFGQLYVQSQLLPTELRTEITFEDPSSLELSLVADDKEGNDVIMKDNIDKLKEINLDDLNGNISSITVKKEFSKDHTLTKETDKPYNTGVVGNHKEKTTTVENQNFTDDSKRKNNETDKVNNNEEILVERRNESMTSLENIRILLGEEQRTKRKIYWEYGHPQLENRHILISGKSGVGKTYFMQCMLLELAQNNISSIIFDYTDGFKKSKLEPEFKESLGDRIEQFHIQLKQFPINPFKKNQKEIDEDLFKEEDNTDVAERMKSVFSAVYKGMGDQQANAIYRATMRGLEKYGDKMSLKYLKDELEADGSTNAKTVLAKIEPLIDRNPFDAESEYNWEKHREKEGIVFIVQLSGFTREVQLIVTEFILWDLWNFNLSHGDKSKPFPVILDEAQNLDHSENSPSAKILTEGRKFGWSGWYATQFMQGQLNKDEIQRLQNASQKVYFSPPETEMNDIASFLSTDTQKKKEWAKRLSNLPKGQCIVSGPELRQSGNLERTSPMVVNITPLSERI</sequence>
<proteinExistence type="predicted"/>
<evidence type="ECO:0000313" key="4">
    <source>
        <dbReference type="Proteomes" id="UP001526147"/>
    </source>
</evidence>
<protein>
    <submittedName>
        <fullName evidence="3">DUF87 domain-containing protein</fullName>
    </submittedName>
</protein>
<gene>
    <name evidence="3" type="ORF">OIH86_05630</name>
</gene>
<keyword evidence="4" id="KW-1185">Reference proteome</keyword>
<organism evidence="3 4">
    <name type="scientific">Metabacillus halosaccharovorans</name>
    <dbReference type="NCBI Taxonomy" id="930124"/>
    <lineage>
        <taxon>Bacteria</taxon>
        <taxon>Bacillati</taxon>
        <taxon>Bacillota</taxon>
        <taxon>Bacilli</taxon>
        <taxon>Bacillales</taxon>
        <taxon>Bacillaceae</taxon>
        <taxon>Metabacillus</taxon>
    </lineage>
</organism>
<dbReference type="Gene3D" id="3.40.50.300">
    <property type="entry name" value="P-loop containing nucleotide triphosphate hydrolases"/>
    <property type="match status" value="2"/>
</dbReference>
<dbReference type="Proteomes" id="UP001526147">
    <property type="component" value="Unassembled WGS sequence"/>
</dbReference>
<comment type="caution">
    <text evidence="3">The sequence shown here is derived from an EMBL/GenBank/DDBJ whole genome shotgun (WGS) entry which is preliminary data.</text>
</comment>
<dbReference type="PANTHER" id="PTHR30121:SF11">
    <property type="entry name" value="AAA+ ATPASE DOMAIN-CONTAINING PROTEIN"/>
    <property type="match status" value="1"/>
</dbReference>
<dbReference type="RefSeq" id="WP_264141982.1">
    <property type="nucleotide sequence ID" value="NZ_JAOYEY010000028.1"/>
</dbReference>
<reference evidence="3 4" key="1">
    <citation type="submission" date="2022-10" db="EMBL/GenBank/DDBJ databases">
        <title>Draft genome assembly of moderately radiation resistant bacterium Metabacillus halosaccharovorans.</title>
        <authorList>
            <person name="Pal S."/>
            <person name="Gopinathan A."/>
        </authorList>
    </citation>
    <scope>NUCLEOTIDE SEQUENCE [LARGE SCALE GENOMIC DNA]</scope>
    <source>
        <strain evidence="3 4">VITHBRA001</strain>
    </source>
</reference>
<evidence type="ECO:0000256" key="1">
    <source>
        <dbReference type="SAM" id="MobiDB-lite"/>
    </source>
</evidence>
<evidence type="ECO:0000259" key="2">
    <source>
        <dbReference type="Pfam" id="PF01935"/>
    </source>
</evidence>
<feature type="compositionally biased region" description="Basic and acidic residues" evidence="1">
    <location>
        <begin position="1350"/>
        <end position="1364"/>
    </location>
</feature>
<dbReference type="InterPro" id="IPR027417">
    <property type="entry name" value="P-loop_NTPase"/>
</dbReference>
<dbReference type="Pfam" id="PF01935">
    <property type="entry name" value="DUF87"/>
    <property type="match status" value="1"/>
</dbReference>
<dbReference type="SUPFAM" id="SSF52540">
    <property type="entry name" value="P-loop containing nucleoside triphosphate hydrolases"/>
    <property type="match status" value="1"/>
</dbReference>
<accession>A0ABT3DF18</accession>
<dbReference type="PANTHER" id="PTHR30121">
    <property type="entry name" value="UNCHARACTERIZED PROTEIN YJGR-RELATED"/>
    <property type="match status" value="1"/>
</dbReference>